<accession>A0A9W4U0W3</accession>
<evidence type="ECO:0000256" key="4">
    <source>
        <dbReference type="ARBA" id="ARBA00021397"/>
    </source>
</evidence>
<keyword evidence="5" id="KW-0472">Membrane</keyword>
<evidence type="ECO:0000256" key="3">
    <source>
        <dbReference type="ARBA" id="ARBA00010707"/>
    </source>
</evidence>
<keyword evidence="8" id="KW-1185">Reference proteome</keyword>
<comment type="similarity">
    <text evidence="3">Belongs to the INP1 family.</text>
</comment>
<evidence type="ECO:0000256" key="6">
    <source>
        <dbReference type="SAM" id="MobiDB-lite"/>
    </source>
</evidence>
<reference evidence="7" key="1">
    <citation type="submission" date="2022-12" db="EMBL/GenBank/DDBJ databases">
        <authorList>
            <person name="Brejova B."/>
        </authorList>
    </citation>
    <scope>NUCLEOTIDE SEQUENCE</scope>
</reference>
<comment type="caution">
    <text evidence="7">The sequence shown here is derived from an EMBL/GenBank/DDBJ whole genome shotgun (WGS) entry which is preliminary data.</text>
</comment>
<comment type="function">
    <text evidence="1">Required for peroxisome inheritance.</text>
</comment>
<feature type="region of interest" description="Disordered" evidence="6">
    <location>
        <begin position="566"/>
        <end position="590"/>
    </location>
</feature>
<protein>
    <recommendedName>
        <fullName evidence="4">Inheritance of peroxisomes protein 1</fullName>
    </recommendedName>
</protein>
<dbReference type="GO" id="GO:0005780">
    <property type="term" value="C:extrinsic component of intraperoxisomal membrane"/>
    <property type="evidence" value="ECO:0007669"/>
    <property type="project" value="InterPro"/>
</dbReference>
<dbReference type="EMBL" id="CANTUO010000006">
    <property type="protein sequence ID" value="CAI5760137.1"/>
    <property type="molecule type" value="Genomic_DNA"/>
</dbReference>
<evidence type="ECO:0000256" key="2">
    <source>
        <dbReference type="ARBA" id="ARBA00004421"/>
    </source>
</evidence>
<name>A0A9W4U0W3_9ASCO</name>
<proteinExistence type="inferred from homology"/>
<feature type="compositionally biased region" description="Polar residues" evidence="6">
    <location>
        <begin position="1"/>
        <end position="21"/>
    </location>
</feature>
<comment type="subcellular location">
    <subcellularLocation>
        <location evidence="2">Peroxisome membrane</location>
        <topology evidence="2">Peripheral membrane protein</topology>
    </subcellularLocation>
</comment>
<dbReference type="Proteomes" id="UP001152885">
    <property type="component" value="Unassembled WGS sequence"/>
</dbReference>
<evidence type="ECO:0000256" key="5">
    <source>
        <dbReference type="ARBA" id="ARBA00023136"/>
    </source>
</evidence>
<dbReference type="Pfam" id="PF12634">
    <property type="entry name" value="Inp1"/>
    <property type="match status" value="1"/>
</dbReference>
<dbReference type="GO" id="GO:0045033">
    <property type="term" value="P:peroxisome inheritance"/>
    <property type="evidence" value="ECO:0007669"/>
    <property type="project" value="InterPro"/>
</dbReference>
<feature type="compositionally biased region" description="Low complexity" evidence="6">
    <location>
        <begin position="129"/>
        <end position="153"/>
    </location>
</feature>
<evidence type="ECO:0000256" key="1">
    <source>
        <dbReference type="ARBA" id="ARBA00003594"/>
    </source>
</evidence>
<gene>
    <name evidence="7" type="ORF">CANVERA_P4647</name>
</gene>
<dbReference type="InterPro" id="IPR024758">
    <property type="entry name" value="Inp1"/>
</dbReference>
<feature type="region of interest" description="Disordered" evidence="6">
    <location>
        <begin position="103"/>
        <end position="156"/>
    </location>
</feature>
<evidence type="ECO:0000313" key="8">
    <source>
        <dbReference type="Proteomes" id="UP001152885"/>
    </source>
</evidence>
<organism evidence="7 8">
    <name type="scientific">Candida verbasci</name>
    <dbReference type="NCBI Taxonomy" id="1227364"/>
    <lineage>
        <taxon>Eukaryota</taxon>
        <taxon>Fungi</taxon>
        <taxon>Dikarya</taxon>
        <taxon>Ascomycota</taxon>
        <taxon>Saccharomycotina</taxon>
        <taxon>Pichiomycetes</taxon>
        <taxon>Debaryomycetaceae</taxon>
        <taxon>Candida/Lodderomyces clade</taxon>
        <taxon>Candida</taxon>
    </lineage>
</organism>
<sequence>MVENKQLSSNSQDQQSPMNNQIINKSITTNNTKSTKKRKAKSKNKSQTFNKKPDSISIEQPIKNIENSNVPNVPQPITPPLDSSSEFHKYKSPRKEAILRYKQTNGEQQQPNLRNQLKSKTEESTLTTNNNNNNNNSNNNSNNNNSNSNSNNNMPEISLNMDEKVTLFKYKSSKILKLSNSNNSTGSLLAHGEFEIFQLHKGDVTYLSCGSQFIYPLLPKIKIFRINFNQFLLPLVNPERYWKIFINSEEQNVLNNLQFTLERNVQYLNLQEETNINLKPKELEEELSPKNFLSTEIPDSPPSAPISPHHNNLDPIIAPILQPLPPPQYKLNKKSSLQSISTNLACLELNHLLHPKPKRSNPYQTHNKYITPIDERSDSSMDSLLDEFEENINKSVKYHSRPVSRVQSIKSVSNHIPNYSRGYYFHHKIDKDEEEEKFRSRRSSRSELYTNESGWMEPNIKQQHQHQHQHQQYHHPNYIRNGSTSRIPKSRSNYSINSTQSFDLNNIYKSIIRNNHEPDSKSIKSMSRLPTISANVQSDVTRKRESIYKPKSEEVKLNSNEIYNLLSSKPKSTPPPIKRSPSFTQRLFGW</sequence>
<feature type="region of interest" description="Disordered" evidence="6">
    <location>
        <begin position="1"/>
        <end position="88"/>
    </location>
</feature>
<feature type="compositionally biased region" description="Basic residues" evidence="6">
    <location>
        <begin position="34"/>
        <end position="44"/>
    </location>
</feature>
<feature type="compositionally biased region" description="Low complexity" evidence="6">
    <location>
        <begin position="22"/>
        <end position="33"/>
    </location>
</feature>
<evidence type="ECO:0000313" key="7">
    <source>
        <dbReference type="EMBL" id="CAI5760137.1"/>
    </source>
</evidence>
<feature type="region of interest" description="Disordered" evidence="6">
    <location>
        <begin position="467"/>
        <end position="495"/>
    </location>
</feature>
<dbReference type="OrthoDB" id="4097008at2759"/>
<feature type="compositionally biased region" description="Polar residues" evidence="6">
    <location>
        <begin position="103"/>
        <end position="128"/>
    </location>
</feature>
<feature type="compositionally biased region" description="Polar residues" evidence="6">
    <location>
        <begin position="480"/>
        <end position="495"/>
    </location>
</feature>
<dbReference type="AlphaFoldDB" id="A0A9W4U0W3"/>